<keyword evidence="4" id="KW-1185">Reference proteome</keyword>
<dbReference type="PROSITE" id="PS51257">
    <property type="entry name" value="PROKAR_LIPOPROTEIN"/>
    <property type="match status" value="1"/>
</dbReference>
<feature type="chain" id="PRO_5011585340" evidence="1">
    <location>
        <begin position="23"/>
        <end position="519"/>
    </location>
</feature>
<feature type="domain" description="Sulfatase-modifying factor enzyme-like" evidence="2">
    <location>
        <begin position="290"/>
        <end position="507"/>
    </location>
</feature>
<accession>A0A1G5JAZ1</accession>
<organism evidence="3 4">
    <name type="scientific">Desulfoluna spongiiphila</name>
    <dbReference type="NCBI Taxonomy" id="419481"/>
    <lineage>
        <taxon>Bacteria</taxon>
        <taxon>Pseudomonadati</taxon>
        <taxon>Thermodesulfobacteriota</taxon>
        <taxon>Desulfobacteria</taxon>
        <taxon>Desulfobacterales</taxon>
        <taxon>Desulfolunaceae</taxon>
        <taxon>Desulfoluna</taxon>
    </lineage>
</organism>
<dbReference type="GO" id="GO:0120147">
    <property type="term" value="F:formylglycine-generating oxidase activity"/>
    <property type="evidence" value="ECO:0007669"/>
    <property type="project" value="TreeGrafter"/>
</dbReference>
<proteinExistence type="predicted"/>
<protein>
    <submittedName>
        <fullName evidence="3">Formylglycine-generating enzyme, required for sulfatase activity, contains SUMF1/FGE domain</fullName>
    </submittedName>
</protein>
<dbReference type="InterPro" id="IPR051043">
    <property type="entry name" value="Sulfatase_Mod_Factor_Kinase"/>
</dbReference>
<evidence type="ECO:0000259" key="2">
    <source>
        <dbReference type="Pfam" id="PF03781"/>
    </source>
</evidence>
<dbReference type="EMBL" id="FMUX01000026">
    <property type="protein sequence ID" value="SCY84878.1"/>
    <property type="molecule type" value="Genomic_DNA"/>
</dbReference>
<dbReference type="PANTHER" id="PTHR23150">
    <property type="entry name" value="SULFATASE MODIFYING FACTOR 1, 2"/>
    <property type="match status" value="1"/>
</dbReference>
<dbReference type="STRING" id="419481.SAMN05216233_12660"/>
<evidence type="ECO:0000256" key="1">
    <source>
        <dbReference type="SAM" id="SignalP"/>
    </source>
</evidence>
<feature type="signal peptide" evidence="1">
    <location>
        <begin position="1"/>
        <end position="22"/>
    </location>
</feature>
<sequence length="519" mass="59170">MPRLILLLIAVFQLTLACPAAAELPDLSTRVLPDLTEALSRYRDRSRALDQQHRNRLQEIERTYYQKLNSLRLESPKQPSPRGMFETTEEFKERLARHRKALDEVRTTNHNTLADMERRGVLRIRVAEAEVDWLETQLIRLAPLAETISLLQEKGCIVPRDTATITVQRPDADTFRFPVTINHNKALYRDTWTYPDRDRAETIWRLRHDLKVFPYYTPVPAVGNGIDLHLNAFIITGPDNVPLTRFSVGATKPFDEVTRLGRIRTDELPAARVLLALSNAVEGPLPGMRFVFISPRGFTMGSPKDTPGRLADERLHKVRLTRPFYMQTTEVTQAQWETVMGNNPSAFPYCGGDCPVENIYWQDVQRFITRLNALYKGKGRFRLPTEAEWEYTARTGSADPWDQPGGDAGTYAWFRSNAGDAPHNVATKRSNLWNIYDMNGNVSEWCSDWYGPYPELTLARNPKGPVRGDFRVSRGGSWFHGIDSIRGAHRNSDNAGDKSGYIGFRLVLEIPTEAMKPTR</sequence>
<keyword evidence="1" id="KW-0732">Signal</keyword>
<evidence type="ECO:0000313" key="4">
    <source>
        <dbReference type="Proteomes" id="UP000198870"/>
    </source>
</evidence>
<evidence type="ECO:0000313" key="3">
    <source>
        <dbReference type="EMBL" id="SCY84878.1"/>
    </source>
</evidence>
<dbReference type="AlphaFoldDB" id="A0A1G5JAZ1"/>
<dbReference type="SUPFAM" id="SSF56436">
    <property type="entry name" value="C-type lectin-like"/>
    <property type="match status" value="1"/>
</dbReference>
<dbReference type="InterPro" id="IPR042095">
    <property type="entry name" value="SUMF_sf"/>
</dbReference>
<dbReference type="RefSeq" id="WP_139164096.1">
    <property type="nucleotide sequence ID" value="NZ_FMUX01000026.1"/>
</dbReference>
<dbReference type="Pfam" id="PF03781">
    <property type="entry name" value="FGE-sulfatase"/>
    <property type="match status" value="1"/>
</dbReference>
<dbReference type="Gene3D" id="3.90.1580.10">
    <property type="entry name" value="paralog of FGE (formylglycine-generating enzyme)"/>
    <property type="match status" value="1"/>
</dbReference>
<dbReference type="Proteomes" id="UP000198870">
    <property type="component" value="Unassembled WGS sequence"/>
</dbReference>
<reference evidence="3 4" key="1">
    <citation type="submission" date="2016-10" db="EMBL/GenBank/DDBJ databases">
        <authorList>
            <person name="de Groot N.N."/>
        </authorList>
    </citation>
    <scope>NUCLEOTIDE SEQUENCE [LARGE SCALE GENOMIC DNA]</scope>
    <source>
        <strain evidence="3 4">AA1</strain>
    </source>
</reference>
<dbReference type="OrthoDB" id="9768004at2"/>
<gene>
    <name evidence="3" type="ORF">SAMN05216233_12660</name>
</gene>
<dbReference type="PANTHER" id="PTHR23150:SF19">
    <property type="entry name" value="FORMYLGLYCINE-GENERATING ENZYME"/>
    <property type="match status" value="1"/>
</dbReference>
<dbReference type="InterPro" id="IPR005532">
    <property type="entry name" value="SUMF_dom"/>
</dbReference>
<dbReference type="InterPro" id="IPR016187">
    <property type="entry name" value="CTDL_fold"/>
</dbReference>
<name>A0A1G5JAZ1_9BACT</name>